<keyword evidence="3" id="KW-1185">Reference proteome</keyword>
<dbReference type="Proteomes" id="UP001196413">
    <property type="component" value="Unassembled WGS sequence"/>
</dbReference>
<sequence>MPNLSSPSACESPTHRLLIKLVKKQVHASWSRNKPYFTNQAGEETGTESPTEQADRKHYMIWKMTTFTVSGQKMCNSVVLLSKQRTHIAEITMDLRHLQQRRWTLEKMRGLNILAALI</sequence>
<protein>
    <submittedName>
        <fullName evidence="2">Uncharacterized protein</fullName>
    </submittedName>
</protein>
<proteinExistence type="predicted"/>
<comment type="caution">
    <text evidence="2">The sequence shown here is derived from an EMBL/GenBank/DDBJ whole genome shotgun (WGS) entry which is preliminary data.</text>
</comment>
<accession>A0AAD5N7M2</accession>
<reference evidence="2" key="1">
    <citation type="submission" date="2021-06" db="EMBL/GenBank/DDBJ databases">
        <title>Parelaphostrongylus tenuis whole genome reference sequence.</title>
        <authorList>
            <person name="Garwood T.J."/>
            <person name="Larsen P.A."/>
            <person name="Fountain-Jones N.M."/>
            <person name="Garbe J.R."/>
            <person name="Macchietto M.G."/>
            <person name="Kania S.A."/>
            <person name="Gerhold R.W."/>
            <person name="Richards J.E."/>
            <person name="Wolf T.M."/>
        </authorList>
    </citation>
    <scope>NUCLEOTIDE SEQUENCE</scope>
    <source>
        <strain evidence="2">MNPRO001-30</strain>
        <tissue evidence="2">Meninges</tissue>
    </source>
</reference>
<evidence type="ECO:0000313" key="3">
    <source>
        <dbReference type="Proteomes" id="UP001196413"/>
    </source>
</evidence>
<evidence type="ECO:0000256" key="1">
    <source>
        <dbReference type="SAM" id="MobiDB-lite"/>
    </source>
</evidence>
<dbReference type="EMBL" id="JAHQIW010004958">
    <property type="protein sequence ID" value="KAJ1364386.1"/>
    <property type="molecule type" value="Genomic_DNA"/>
</dbReference>
<name>A0AAD5N7M2_PARTN</name>
<feature type="region of interest" description="Disordered" evidence="1">
    <location>
        <begin position="33"/>
        <end position="53"/>
    </location>
</feature>
<gene>
    <name evidence="2" type="ORF">KIN20_024475</name>
</gene>
<feature type="compositionally biased region" description="Polar residues" evidence="1">
    <location>
        <begin position="33"/>
        <end position="52"/>
    </location>
</feature>
<dbReference type="AlphaFoldDB" id="A0AAD5N7M2"/>
<evidence type="ECO:0000313" key="2">
    <source>
        <dbReference type="EMBL" id="KAJ1364386.1"/>
    </source>
</evidence>
<organism evidence="2 3">
    <name type="scientific">Parelaphostrongylus tenuis</name>
    <name type="common">Meningeal worm</name>
    <dbReference type="NCBI Taxonomy" id="148309"/>
    <lineage>
        <taxon>Eukaryota</taxon>
        <taxon>Metazoa</taxon>
        <taxon>Ecdysozoa</taxon>
        <taxon>Nematoda</taxon>
        <taxon>Chromadorea</taxon>
        <taxon>Rhabditida</taxon>
        <taxon>Rhabditina</taxon>
        <taxon>Rhabditomorpha</taxon>
        <taxon>Strongyloidea</taxon>
        <taxon>Metastrongylidae</taxon>
        <taxon>Parelaphostrongylus</taxon>
    </lineage>
</organism>